<name>A0AAD7D6I9_MYCRO</name>
<feature type="signal peptide" evidence="13">
    <location>
        <begin position="1"/>
        <end position="23"/>
    </location>
</feature>
<dbReference type="InterPro" id="IPR027268">
    <property type="entry name" value="Peptidase_M4/M1_CTD_sf"/>
</dbReference>
<protein>
    <recommendedName>
        <fullName evidence="13">Extracellular metalloproteinase</fullName>
        <ecNumber evidence="13">3.4.24.-</ecNumber>
    </recommendedName>
    <alternativeName>
        <fullName evidence="13">Fungalysin</fullName>
    </alternativeName>
</protein>
<keyword evidence="4 13" id="KW-0645">Protease</keyword>
<accession>A0AAD7D6I9</accession>
<feature type="binding site" evidence="12">
    <location>
        <position position="419"/>
    </location>
    <ligand>
        <name>Zn(2+)</name>
        <dbReference type="ChEBI" id="CHEBI:29105"/>
        <note>catalytic</note>
    </ligand>
</feature>
<keyword evidence="10 13" id="KW-0865">Zymogen</keyword>
<evidence type="ECO:0000256" key="13">
    <source>
        <dbReference type="RuleBase" id="RU364017"/>
    </source>
</evidence>
<organism evidence="15 16">
    <name type="scientific">Mycena rosella</name>
    <name type="common">Pink bonnet</name>
    <name type="synonym">Agaricus rosellus</name>
    <dbReference type="NCBI Taxonomy" id="1033263"/>
    <lineage>
        <taxon>Eukaryota</taxon>
        <taxon>Fungi</taxon>
        <taxon>Dikarya</taxon>
        <taxon>Basidiomycota</taxon>
        <taxon>Agaricomycotina</taxon>
        <taxon>Agaricomycetes</taxon>
        <taxon>Agaricomycetidae</taxon>
        <taxon>Agaricales</taxon>
        <taxon>Marasmiineae</taxon>
        <taxon>Mycenaceae</taxon>
        <taxon>Mycena</taxon>
    </lineage>
</organism>
<feature type="binding site" evidence="12">
    <location>
        <position position="444"/>
    </location>
    <ligand>
        <name>Zn(2+)</name>
        <dbReference type="ChEBI" id="CHEBI:29105"/>
        <note>catalytic</note>
    </ligand>
</feature>
<keyword evidence="8 12" id="KW-0862">Zinc</keyword>
<dbReference type="InterPro" id="IPR001842">
    <property type="entry name" value="Peptidase_M36"/>
</dbReference>
<evidence type="ECO:0000313" key="16">
    <source>
        <dbReference type="Proteomes" id="UP001221757"/>
    </source>
</evidence>
<keyword evidence="5 12" id="KW-0479">Metal-binding</keyword>
<dbReference type="EMBL" id="JARKIE010000116">
    <property type="protein sequence ID" value="KAJ7681574.1"/>
    <property type="molecule type" value="Genomic_DNA"/>
</dbReference>
<evidence type="ECO:0000256" key="7">
    <source>
        <dbReference type="ARBA" id="ARBA00022801"/>
    </source>
</evidence>
<dbReference type="Gene3D" id="1.10.390.10">
    <property type="entry name" value="Neutral Protease Domain 2"/>
    <property type="match status" value="1"/>
</dbReference>
<dbReference type="GO" id="GO:0004222">
    <property type="term" value="F:metalloendopeptidase activity"/>
    <property type="evidence" value="ECO:0007669"/>
    <property type="project" value="InterPro"/>
</dbReference>
<keyword evidence="16" id="KW-1185">Reference proteome</keyword>
<dbReference type="GO" id="GO:0008270">
    <property type="term" value="F:zinc ion binding"/>
    <property type="evidence" value="ECO:0007669"/>
    <property type="project" value="InterPro"/>
</dbReference>
<dbReference type="Pfam" id="PF02128">
    <property type="entry name" value="Peptidase_M36"/>
    <property type="match status" value="1"/>
</dbReference>
<dbReference type="Pfam" id="PF07504">
    <property type="entry name" value="FTP"/>
    <property type="match status" value="1"/>
</dbReference>
<feature type="domain" description="FTP" evidence="14">
    <location>
        <begin position="106"/>
        <end position="140"/>
    </location>
</feature>
<comment type="cofactor">
    <cofactor evidence="12">
        <name>Zn(2+)</name>
        <dbReference type="ChEBI" id="CHEBI:29105"/>
    </cofactor>
    <text evidence="12">Binds 1 zinc ion per subunit.</text>
</comment>
<evidence type="ECO:0000313" key="15">
    <source>
        <dbReference type="EMBL" id="KAJ7681574.1"/>
    </source>
</evidence>
<comment type="subcellular location">
    <subcellularLocation>
        <location evidence="1 13">Secreted</location>
    </subcellularLocation>
</comment>
<comment type="similarity">
    <text evidence="2 13">Belongs to the peptidase M36 family.</text>
</comment>
<dbReference type="Proteomes" id="UP001221757">
    <property type="component" value="Unassembled WGS sequence"/>
</dbReference>
<evidence type="ECO:0000256" key="4">
    <source>
        <dbReference type="ARBA" id="ARBA00022670"/>
    </source>
</evidence>
<gene>
    <name evidence="15" type="ORF">B0H17DRAFT_1205703</name>
</gene>
<dbReference type="CDD" id="cd09596">
    <property type="entry name" value="M36"/>
    <property type="match status" value="1"/>
</dbReference>
<dbReference type="GO" id="GO:0005615">
    <property type="term" value="C:extracellular space"/>
    <property type="evidence" value="ECO:0007669"/>
    <property type="project" value="InterPro"/>
</dbReference>
<feature type="chain" id="PRO_5041774817" description="Extracellular metalloproteinase" evidence="13">
    <location>
        <begin position="24"/>
        <end position="609"/>
    </location>
</feature>
<evidence type="ECO:0000256" key="12">
    <source>
        <dbReference type="PIRSR" id="PIRSR601842-2"/>
    </source>
</evidence>
<feature type="binding site" evidence="12">
    <location>
        <position position="415"/>
    </location>
    <ligand>
        <name>Zn(2+)</name>
        <dbReference type="ChEBI" id="CHEBI:29105"/>
        <note>catalytic</note>
    </ligand>
</feature>
<reference evidence="15" key="1">
    <citation type="submission" date="2023-03" db="EMBL/GenBank/DDBJ databases">
        <title>Massive genome expansion in bonnet fungi (Mycena s.s.) driven by repeated elements and novel gene families across ecological guilds.</title>
        <authorList>
            <consortium name="Lawrence Berkeley National Laboratory"/>
            <person name="Harder C.B."/>
            <person name="Miyauchi S."/>
            <person name="Viragh M."/>
            <person name="Kuo A."/>
            <person name="Thoen E."/>
            <person name="Andreopoulos B."/>
            <person name="Lu D."/>
            <person name="Skrede I."/>
            <person name="Drula E."/>
            <person name="Henrissat B."/>
            <person name="Morin E."/>
            <person name="Kohler A."/>
            <person name="Barry K."/>
            <person name="LaButti K."/>
            <person name="Morin E."/>
            <person name="Salamov A."/>
            <person name="Lipzen A."/>
            <person name="Mereny Z."/>
            <person name="Hegedus B."/>
            <person name="Baldrian P."/>
            <person name="Stursova M."/>
            <person name="Weitz H."/>
            <person name="Taylor A."/>
            <person name="Grigoriev I.V."/>
            <person name="Nagy L.G."/>
            <person name="Martin F."/>
            <person name="Kauserud H."/>
        </authorList>
    </citation>
    <scope>NUCLEOTIDE SEQUENCE</scope>
    <source>
        <strain evidence="15">CBHHK067</strain>
    </source>
</reference>
<keyword evidence="6 13" id="KW-0732">Signal</keyword>
<keyword evidence="3 13" id="KW-0964">Secreted</keyword>
<evidence type="ECO:0000256" key="6">
    <source>
        <dbReference type="ARBA" id="ARBA00022729"/>
    </source>
</evidence>
<evidence type="ECO:0000256" key="10">
    <source>
        <dbReference type="ARBA" id="ARBA00023145"/>
    </source>
</evidence>
<evidence type="ECO:0000256" key="8">
    <source>
        <dbReference type="ARBA" id="ARBA00022833"/>
    </source>
</evidence>
<dbReference type="InterPro" id="IPR011096">
    <property type="entry name" value="FTP_domain"/>
</dbReference>
<evidence type="ECO:0000256" key="3">
    <source>
        <dbReference type="ARBA" id="ARBA00022525"/>
    </source>
</evidence>
<comment type="caution">
    <text evidence="15">The sequence shown here is derived from an EMBL/GenBank/DDBJ whole genome shotgun (WGS) entry which is preliminary data.</text>
</comment>
<dbReference type="EC" id="3.4.24.-" evidence="13"/>
<dbReference type="PRINTS" id="PR00999">
    <property type="entry name" value="FUNGALYSIN"/>
</dbReference>
<dbReference type="PANTHER" id="PTHR33478">
    <property type="entry name" value="EXTRACELLULAR METALLOPROTEINASE MEP"/>
    <property type="match status" value="1"/>
</dbReference>
<dbReference type="AlphaFoldDB" id="A0AAD7D6I9"/>
<dbReference type="SUPFAM" id="SSF55486">
    <property type="entry name" value="Metalloproteases ('zincins'), catalytic domain"/>
    <property type="match status" value="1"/>
</dbReference>
<sequence length="609" mass="65310">MVAFNKFFASVFLAIVYASSGLAAPWPASLKHATNRLRVVGRDLQLNTFHPESTYQTFGEGIDHPLQKREDVSLEDRTISFLESHLNLPAGAVTFKSGFAGEVSDHAFVRQTIDGIPIGNAVANVAFNKDDKVVAVGSSFVPTTNVSPSVPTVSLDDAIAAAESVLDGKFNEHPPTLEFLALEDGSVRLTHVMQIQNEEDGKNVWLEAFVDAHTAEVLSVTDFVTKASYLVLPIQKEILTQGFETLTDPQDTLARYFGLNAIHRSPDGWHSDGTTTTTTTAGNNAISFKGAQTAVTTQSAAGLVFNYPQSATTAPTTTANVNAALVNGFYIVNSIHDLSYRYGFTEAAFNFQNNNFGKGGAGNDRVTISVQNSAGIDNADFSTPPDGQSGAMRMFLWDITNPERDGALENDIVTHENTHGITNRMTGGGTGRCLQTTEAGGMGEGWSDTMADWNEKTSSAVPDYVLGQYVINDPAGIRSHPYSTSATTNPLRYSSLQTLSEVHDIGEVWANILHNVYASLVAAHGWSATARTNPAGTEGNIVFLHLFIDALALQPCNPTFLTARTAWIQADTNRYTGANTCTLWRAFASRGLGTNAANHVDGTSVPAGC</sequence>
<dbReference type="InterPro" id="IPR050371">
    <property type="entry name" value="Fungal_virulence_M36"/>
</dbReference>
<evidence type="ECO:0000256" key="11">
    <source>
        <dbReference type="PIRSR" id="PIRSR601842-1"/>
    </source>
</evidence>
<evidence type="ECO:0000256" key="9">
    <source>
        <dbReference type="ARBA" id="ARBA00023049"/>
    </source>
</evidence>
<dbReference type="PANTHER" id="PTHR33478:SF1">
    <property type="entry name" value="EXTRACELLULAR METALLOPROTEINASE MEP"/>
    <property type="match status" value="1"/>
</dbReference>
<proteinExistence type="inferred from homology"/>
<keyword evidence="7 13" id="KW-0378">Hydrolase</keyword>
<feature type="active site" evidence="11">
    <location>
        <position position="416"/>
    </location>
</feature>
<evidence type="ECO:0000256" key="1">
    <source>
        <dbReference type="ARBA" id="ARBA00004613"/>
    </source>
</evidence>
<evidence type="ECO:0000256" key="2">
    <source>
        <dbReference type="ARBA" id="ARBA00006006"/>
    </source>
</evidence>
<evidence type="ECO:0000256" key="5">
    <source>
        <dbReference type="ARBA" id="ARBA00022723"/>
    </source>
</evidence>
<dbReference type="GO" id="GO:0006508">
    <property type="term" value="P:proteolysis"/>
    <property type="evidence" value="ECO:0007669"/>
    <property type="project" value="UniProtKB-KW"/>
</dbReference>
<dbReference type="Gene3D" id="3.10.170.10">
    <property type="match status" value="1"/>
</dbReference>
<evidence type="ECO:0000259" key="14">
    <source>
        <dbReference type="Pfam" id="PF07504"/>
    </source>
</evidence>
<keyword evidence="9 13" id="KW-0482">Metalloprotease</keyword>